<feature type="domain" description="PGG" evidence="3">
    <location>
        <begin position="617"/>
        <end position="728"/>
    </location>
</feature>
<dbReference type="SMART" id="SM00248">
    <property type="entry name" value="ANK"/>
    <property type="match status" value="4"/>
</dbReference>
<dbReference type="EMBL" id="JBFOLJ010000015">
    <property type="protein sequence ID" value="KAL2473951.1"/>
    <property type="molecule type" value="Genomic_DNA"/>
</dbReference>
<proteinExistence type="predicted"/>
<reference evidence="5" key="1">
    <citation type="submission" date="2024-07" db="EMBL/GenBank/DDBJ databases">
        <title>Two chromosome-level genome assemblies of Korean endemic species Abeliophyllum distichum and Forsythia ovata (Oleaceae).</title>
        <authorList>
            <person name="Jang H."/>
        </authorList>
    </citation>
    <scope>NUCLEOTIDE SEQUENCE [LARGE SCALE GENOMIC DNA]</scope>
</reference>
<dbReference type="SUPFAM" id="SSF48403">
    <property type="entry name" value="Ankyrin repeat"/>
    <property type="match status" value="1"/>
</dbReference>
<dbReference type="AlphaFoldDB" id="A0ABD1QGP3"/>
<feature type="compositionally biased region" description="Basic and acidic residues" evidence="1">
    <location>
        <begin position="149"/>
        <end position="160"/>
    </location>
</feature>
<accession>A0ABD1QGP3</accession>
<dbReference type="InterPro" id="IPR036770">
    <property type="entry name" value="Ankyrin_rpt-contain_sf"/>
</dbReference>
<protein>
    <submittedName>
        <fullName evidence="4">Ankyrin repeat family protein</fullName>
    </submittedName>
</protein>
<keyword evidence="2" id="KW-0812">Transmembrane</keyword>
<dbReference type="PANTHER" id="PTHR24177:SF292">
    <property type="entry name" value="ANKYRIN REPEAT FAMILY PROTEIN-RELATED"/>
    <property type="match status" value="1"/>
</dbReference>
<evidence type="ECO:0000313" key="5">
    <source>
        <dbReference type="Proteomes" id="UP001604277"/>
    </source>
</evidence>
<evidence type="ECO:0000256" key="2">
    <source>
        <dbReference type="SAM" id="Phobius"/>
    </source>
</evidence>
<feature type="region of interest" description="Disordered" evidence="1">
    <location>
        <begin position="1"/>
        <end position="171"/>
    </location>
</feature>
<keyword evidence="5" id="KW-1185">Reference proteome</keyword>
<feature type="transmembrane region" description="Helical" evidence="2">
    <location>
        <begin position="621"/>
        <end position="641"/>
    </location>
</feature>
<evidence type="ECO:0000259" key="3">
    <source>
        <dbReference type="Pfam" id="PF13962"/>
    </source>
</evidence>
<feature type="transmembrane region" description="Helical" evidence="2">
    <location>
        <begin position="661"/>
        <end position="684"/>
    </location>
</feature>
<dbReference type="Gene3D" id="1.25.40.20">
    <property type="entry name" value="Ankyrin repeat-containing domain"/>
    <property type="match status" value="2"/>
</dbReference>
<gene>
    <name evidence="4" type="ORF">Fot_49687</name>
</gene>
<comment type="caution">
    <text evidence="4">The sequence shown here is derived from an EMBL/GenBank/DDBJ whole genome shotgun (WGS) entry which is preliminary data.</text>
</comment>
<dbReference type="Pfam" id="PF13962">
    <property type="entry name" value="PGG"/>
    <property type="match status" value="1"/>
</dbReference>
<dbReference type="Proteomes" id="UP001604277">
    <property type="component" value="Unassembled WGS sequence"/>
</dbReference>
<feature type="transmembrane region" description="Helical" evidence="2">
    <location>
        <begin position="741"/>
        <end position="765"/>
    </location>
</feature>
<evidence type="ECO:0000313" key="4">
    <source>
        <dbReference type="EMBL" id="KAL2473951.1"/>
    </source>
</evidence>
<feature type="transmembrane region" description="Helical" evidence="2">
    <location>
        <begin position="704"/>
        <end position="729"/>
    </location>
</feature>
<evidence type="ECO:0000256" key="1">
    <source>
        <dbReference type="SAM" id="MobiDB-lite"/>
    </source>
</evidence>
<name>A0ABD1QGP3_9LAMI</name>
<organism evidence="4 5">
    <name type="scientific">Forsythia ovata</name>
    <dbReference type="NCBI Taxonomy" id="205694"/>
    <lineage>
        <taxon>Eukaryota</taxon>
        <taxon>Viridiplantae</taxon>
        <taxon>Streptophyta</taxon>
        <taxon>Embryophyta</taxon>
        <taxon>Tracheophyta</taxon>
        <taxon>Spermatophyta</taxon>
        <taxon>Magnoliopsida</taxon>
        <taxon>eudicotyledons</taxon>
        <taxon>Gunneridae</taxon>
        <taxon>Pentapetalae</taxon>
        <taxon>asterids</taxon>
        <taxon>lamiids</taxon>
        <taxon>Lamiales</taxon>
        <taxon>Oleaceae</taxon>
        <taxon>Forsythieae</taxon>
        <taxon>Forsythia</taxon>
    </lineage>
</organism>
<keyword evidence="2" id="KW-0472">Membrane</keyword>
<dbReference type="InterPro" id="IPR002110">
    <property type="entry name" value="Ankyrin_rpt"/>
</dbReference>
<keyword evidence="2" id="KW-1133">Transmembrane helix</keyword>
<dbReference type="InterPro" id="IPR026961">
    <property type="entry name" value="PGG_dom"/>
</dbReference>
<dbReference type="Pfam" id="PF12796">
    <property type="entry name" value="Ank_2"/>
    <property type="match status" value="1"/>
</dbReference>
<sequence length="784" mass="90174">MALRNRSRRADERRRRRKTYESEPELGSNDDRLSKTNERRRRMKTYDSELGLGSDDDRLRKTNERRRRMKTYDSELELGSDDDRLRKTNERRRRMKTYDSELELGSDDDRLRKTNERRRRMKTYESEPELGSDDDRLRKTNERRRRRKTYESEPELRSDDDRSEDTYPTLDDNIYRTNPLVVEVQVIRLQNMDSQVEIKVEDSISNVNDQHHQTPGKGKVNTLRLGPSLYRAALRGDWKAAKTAMSLDTDIACIEITERGDRALHIAAAAKQTAFVHNLVEHLKSSDLELRNNYGNTAFFSAAVTGDVEIAKVMYKKNKKLPTILGSNNITPFEMAVFLGHRELAEYLYGITPLKDCNVEEYMKILVATIHADMYDIALKILHEDTRILTFPTTNKGSVLHMLARKNLSHDHTIQGWIWERLVSIIATIPYVPYFKKINSSLQMRRQASQLVKGLWEQLLTLPDSEILKLIQETEIVHDAAEIGNVEFLTLLAYSYPDLILKLDSNRYTIFHVAVINRKEKVFRLIYHLGAVKELITLYKDKEGNNILHLAGKLAPPSRRNNVSGAALQMQRELLWFKEDEKIVRPSNLQLKNSDSKTPRELFSDEHEKLRKAGEVWMKDTASSCMVVATLIATVVFAAAFTVPGGNNNETGAPIFLKDGWFTVFVISDAVAMFSSTASIMMFLSILTARYAEDDFLFSLPAKLMVGLISLFASIVCMVLTFSATFFLVYKEENQGTLAKLVAALALLPITLYAVLNCRLWIALLHSTCWPSRFMFRPGKDRLF</sequence>
<dbReference type="PANTHER" id="PTHR24177">
    <property type="entry name" value="CASKIN"/>
    <property type="match status" value="1"/>
</dbReference>